<dbReference type="KEGG" id="amah:DLM_4550"/>
<sequence length="163" mass="18318">MDAGRGWPRMVEKLLQCLMLLAALAAFAYLWWLGAKGDASTAWPSAVGSVLESRMEQRQVNAGGERDNNWEYFPQLRYQYQVQGQTYHSTNRRFPNPGYSRSQQEVAAILARYPAGAQVRVYYNPANPAEACLETGQHWTAWAGKAITLLIVAVAVWLLLRPS</sequence>
<dbReference type="STRING" id="332411.VI06_10765"/>
<dbReference type="EMBL" id="AP018823">
    <property type="protein sequence ID" value="BBF88098.1"/>
    <property type="molecule type" value="Genomic_DNA"/>
</dbReference>
<evidence type="ECO:0000259" key="2">
    <source>
        <dbReference type="Pfam" id="PF12158"/>
    </source>
</evidence>
<accession>A0A3G9GJN1</accession>
<dbReference type="AlphaFoldDB" id="A0A3G9GJN1"/>
<evidence type="ECO:0000313" key="4">
    <source>
        <dbReference type="Proteomes" id="UP000198290"/>
    </source>
</evidence>
<feature type="transmembrane region" description="Helical" evidence="1">
    <location>
        <begin position="139"/>
        <end position="160"/>
    </location>
</feature>
<keyword evidence="1" id="KW-0472">Membrane</keyword>
<reference evidence="4" key="1">
    <citation type="journal article" date="2017" name="Biotechnol. Biofuels">
        <title>Evaluation of environmental bacterial communities as a factor affecting the growth of duckweed Lemna minor.</title>
        <authorList>
            <person name="Ishizawa H."/>
            <person name="Kuroda M."/>
            <person name="Morikawa M."/>
            <person name="Ike M."/>
        </authorList>
    </citation>
    <scope>NUCLEOTIDE SEQUENCE [LARGE SCALE GENOMIC DNA]</scope>
    <source>
        <strain evidence="4">H3</strain>
    </source>
</reference>
<evidence type="ECO:0000256" key="1">
    <source>
        <dbReference type="SAM" id="Phobius"/>
    </source>
</evidence>
<reference evidence="3 4" key="2">
    <citation type="journal article" date="2017" name="Genome Announc.">
        <title>Draft genome sequence of Aquitalea magnusonii strain H3, a plant growth-promoting bacterium of duckweed Lemna minor.</title>
        <authorList>
            <person name="Ishizawa H."/>
            <person name="Kuroda M."/>
            <person name="Ike M."/>
        </authorList>
    </citation>
    <scope>NUCLEOTIDE SEQUENCE [LARGE SCALE GENOMIC DNA]</scope>
    <source>
        <strain evidence="3 4">H3</strain>
    </source>
</reference>
<dbReference type="Proteomes" id="UP000198290">
    <property type="component" value="Chromosome"/>
</dbReference>
<organism evidence="3 4">
    <name type="scientific">Aquitalea magnusonii</name>
    <dbReference type="NCBI Taxonomy" id="332411"/>
    <lineage>
        <taxon>Bacteria</taxon>
        <taxon>Pseudomonadati</taxon>
        <taxon>Pseudomonadota</taxon>
        <taxon>Betaproteobacteria</taxon>
        <taxon>Neisseriales</taxon>
        <taxon>Chromobacteriaceae</taxon>
        <taxon>Aquitalea</taxon>
    </lineage>
</organism>
<proteinExistence type="predicted"/>
<keyword evidence="1" id="KW-1133">Transmembrane helix</keyword>
<keyword evidence="1" id="KW-0812">Transmembrane</keyword>
<name>A0A3G9GJN1_9NEIS</name>
<evidence type="ECO:0000313" key="3">
    <source>
        <dbReference type="EMBL" id="BBF88098.1"/>
    </source>
</evidence>
<dbReference type="Pfam" id="PF12158">
    <property type="entry name" value="DUF3592"/>
    <property type="match status" value="1"/>
</dbReference>
<dbReference type="InterPro" id="IPR021994">
    <property type="entry name" value="DUF3592"/>
</dbReference>
<gene>
    <name evidence="3" type="ORF">DLM_4550</name>
</gene>
<reference evidence="4" key="3">
    <citation type="journal article" date="2017" name="Plant Physiol. Biochem.">
        <title>Differential oxidative and antioxidative response of duckweed Lemna minor toward plant growth promoting/inhibiting bacteria.</title>
        <authorList>
            <person name="Ishizawa H."/>
            <person name="Kuroda M."/>
            <person name="Morikawa M."/>
            <person name="Ike M."/>
        </authorList>
    </citation>
    <scope>NUCLEOTIDE SEQUENCE [LARGE SCALE GENOMIC DNA]</scope>
    <source>
        <strain evidence="4">H3</strain>
    </source>
</reference>
<keyword evidence="4" id="KW-1185">Reference proteome</keyword>
<protein>
    <recommendedName>
        <fullName evidence="2">DUF3592 domain-containing protein</fullName>
    </recommendedName>
</protein>
<feature type="domain" description="DUF3592" evidence="2">
    <location>
        <begin position="47"/>
        <end position="137"/>
    </location>
</feature>